<evidence type="ECO:0000313" key="2">
    <source>
        <dbReference type="Proteomes" id="UP001238088"/>
    </source>
</evidence>
<protein>
    <submittedName>
        <fullName evidence="1">Small nuclear ribonucleoprotein (SnRNP)-like protein</fullName>
    </submittedName>
</protein>
<comment type="caution">
    <text evidence="1">The sequence shown here is derived from an EMBL/GenBank/DDBJ whole genome shotgun (WGS) entry which is preliminary data.</text>
</comment>
<keyword evidence="2" id="KW-1185">Reference proteome</keyword>
<name>A0ABU0AS05_9BACI</name>
<gene>
    <name evidence="1" type="ORF">J2S17_005929</name>
</gene>
<sequence length="57" mass="6686">MIGDLINKEVIINFTNKEYCLGTLKQFDETNKILTLETGNRHIFVNLNFIKLIEESR</sequence>
<dbReference type="Proteomes" id="UP001238088">
    <property type="component" value="Unassembled WGS sequence"/>
</dbReference>
<reference evidence="1 2" key="1">
    <citation type="submission" date="2023-07" db="EMBL/GenBank/DDBJ databases">
        <title>Genomic Encyclopedia of Type Strains, Phase IV (KMG-IV): sequencing the most valuable type-strain genomes for metagenomic binning, comparative biology and taxonomic classification.</title>
        <authorList>
            <person name="Goeker M."/>
        </authorList>
    </citation>
    <scope>NUCLEOTIDE SEQUENCE [LARGE SCALE GENOMIC DNA]</scope>
    <source>
        <strain evidence="1 2">DSM 23494</strain>
    </source>
</reference>
<evidence type="ECO:0000313" key="1">
    <source>
        <dbReference type="EMBL" id="MDQ0273968.1"/>
    </source>
</evidence>
<dbReference type="EMBL" id="JAUSUB010000065">
    <property type="protein sequence ID" value="MDQ0273968.1"/>
    <property type="molecule type" value="Genomic_DNA"/>
</dbReference>
<organism evidence="1 2">
    <name type="scientific">Cytobacillus purgationiresistens</name>
    <dbReference type="NCBI Taxonomy" id="863449"/>
    <lineage>
        <taxon>Bacteria</taxon>
        <taxon>Bacillati</taxon>
        <taxon>Bacillota</taxon>
        <taxon>Bacilli</taxon>
        <taxon>Bacillales</taxon>
        <taxon>Bacillaceae</taxon>
        <taxon>Cytobacillus</taxon>
    </lineage>
</organism>
<proteinExistence type="predicted"/>
<accession>A0ABU0AS05</accession>